<evidence type="ECO:0000313" key="3">
    <source>
        <dbReference type="EMBL" id="MDO1583408.1"/>
    </source>
</evidence>
<dbReference type="SUPFAM" id="SSF51735">
    <property type="entry name" value="NAD(P)-binding Rossmann-fold domains"/>
    <property type="match status" value="1"/>
</dbReference>
<dbReference type="RefSeq" id="WP_302077593.1">
    <property type="nucleotide sequence ID" value="NZ_JAUKWQ010000004.1"/>
</dbReference>
<reference evidence="3" key="1">
    <citation type="journal article" date="2015" name="Int. J. Syst. Evol. Microbiol.">
        <title>Rhizobium oryzicola sp. nov., potential plant-growth-promoting endophytic bacteria isolated from rice roots.</title>
        <authorList>
            <person name="Zhang X.X."/>
            <person name="Gao J.S."/>
            <person name="Cao Y.H."/>
            <person name="Sheirdil R.A."/>
            <person name="Wang X.C."/>
            <person name="Zhang L."/>
        </authorList>
    </citation>
    <scope>NUCLEOTIDE SEQUENCE</scope>
    <source>
        <strain evidence="3">05753</strain>
    </source>
</reference>
<name>A0ABT8SYC0_9HYPH</name>
<dbReference type="InterPro" id="IPR036291">
    <property type="entry name" value="NAD(P)-bd_dom_sf"/>
</dbReference>
<dbReference type="EC" id="1.-.-.-" evidence="3"/>
<keyword evidence="3" id="KW-0560">Oxidoreductase</keyword>
<dbReference type="PANTHER" id="PTHR42760">
    <property type="entry name" value="SHORT-CHAIN DEHYDROGENASES/REDUCTASES FAMILY MEMBER"/>
    <property type="match status" value="1"/>
</dbReference>
<dbReference type="PRINTS" id="PR00081">
    <property type="entry name" value="GDHRDH"/>
</dbReference>
<sequence>MSSVSYPSLAGRPVLVTGGSRGLGREMVLALIEAGASVAVVGSKPGAALTETVDEANRKGPGKAIAVVADVADYAQCEAAVLAAVDAFGRLDVLINNAGLGMRLISESFNTEPSRFWEADPEAWRAIIDTNVNGAFNMARAAVPKMLANGFGKVINISTSDQTMVRRGYSPYGPSKAALEAASRVWAQDLAGRGVDVNVYLPGGAADTDLLPPSVDKKGADGNLLPASIMRRAILWLCADQSKGQTGGRYIARLWDEALPIEAAAAAARSPSVSKPVIM</sequence>
<gene>
    <name evidence="3" type="ORF">Q2T52_15065</name>
</gene>
<organism evidence="3 4">
    <name type="scientific">Rhizobium oryzicola</name>
    <dbReference type="NCBI Taxonomy" id="1232668"/>
    <lineage>
        <taxon>Bacteria</taxon>
        <taxon>Pseudomonadati</taxon>
        <taxon>Pseudomonadota</taxon>
        <taxon>Alphaproteobacteria</taxon>
        <taxon>Hyphomicrobiales</taxon>
        <taxon>Rhizobiaceae</taxon>
        <taxon>Rhizobium/Agrobacterium group</taxon>
        <taxon>Rhizobium</taxon>
    </lineage>
</organism>
<evidence type="ECO:0000256" key="1">
    <source>
        <dbReference type="ARBA" id="ARBA00006484"/>
    </source>
</evidence>
<dbReference type="PRINTS" id="PR00080">
    <property type="entry name" value="SDRFAMILY"/>
</dbReference>
<dbReference type="PANTHER" id="PTHR42760:SF40">
    <property type="entry name" value="3-OXOACYL-[ACYL-CARRIER-PROTEIN] REDUCTASE, CHLOROPLASTIC"/>
    <property type="match status" value="1"/>
</dbReference>
<dbReference type="GO" id="GO:0016491">
    <property type="term" value="F:oxidoreductase activity"/>
    <property type="evidence" value="ECO:0007669"/>
    <property type="project" value="UniProtKB-KW"/>
</dbReference>
<protein>
    <submittedName>
        <fullName evidence="3">SDR family oxidoreductase</fullName>
        <ecNumber evidence="3">1.-.-.-</ecNumber>
    </submittedName>
</protein>
<dbReference type="EMBL" id="JAUKWQ010000004">
    <property type="protein sequence ID" value="MDO1583408.1"/>
    <property type="molecule type" value="Genomic_DNA"/>
</dbReference>
<dbReference type="CDD" id="cd05233">
    <property type="entry name" value="SDR_c"/>
    <property type="match status" value="1"/>
</dbReference>
<proteinExistence type="inferred from homology"/>
<comment type="similarity">
    <text evidence="1 2">Belongs to the short-chain dehydrogenases/reductases (SDR) family.</text>
</comment>
<keyword evidence="4" id="KW-1185">Reference proteome</keyword>
<dbReference type="Proteomes" id="UP001169006">
    <property type="component" value="Unassembled WGS sequence"/>
</dbReference>
<reference evidence="3" key="2">
    <citation type="submission" date="2023-07" db="EMBL/GenBank/DDBJ databases">
        <authorList>
            <person name="Sun H."/>
        </authorList>
    </citation>
    <scope>NUCLEOTIDE SEQUENCE</scope>
    <source>
        <strain evidence="3">05753</strain>
    </source>
</reference>
<dbReference type="Pfam" id="PF00106">
    <property type="entry name" value="adh_short"/>
    <property type="match status" value="1"/>
</dbReference>
<dbReference type="Gene3D" id="3.40.50.720">
    <property type="entry name" value="NAD(P)-binding Rossmann-like Domain"/>
    <property type="match status" value="1"/>
</dbReference>
<evidence type="ECO:0000256" key="2">
    <source>
        <dbReference type="RuleBase" id="RU000363"/>
    </source>
</evidence>
<accession>A0ABT8SYC0</accession>
<comment type="caution">
    <text evidence="3">The sequence shown here is derived from an EMBL/GenBank/DDBJ whole genome shotgun (WGS) entry which is preliminary data.</text>
</comment>
<dbReference type="InterPro" id="IPR002347">
    <property type="entry name" value="SDR_fam"/>
</dbReference>
<evidence type="ECO:0000313" key="4">
    <source>
        <dbReference type="Proteomes" id="UP001169006"/>
    </source>
</evidence>